<dbReference type="Pfam" id="PF23106">
    <property type="entry name" value="EGF_Teneurin"/>
    <property type="match status" value="1"/>
</dbReference>
<dbReference type="InterPro" id="IPR013111">
    <property type="entry name" value="EGF_extracell"/>
</dbReference>
<dbReference type="Gene3D" id="2.60.120.260">
    <property type="entry name" value="Galactose-binding domain-like"/>
    <property type="match status" value="1"/>
</dbReference>
<feature type="domain" description="EGF-like" evidence="4">
    <location>
        <begin position="75"/>
        <end position="108"/>
    </location>
</feature>
<protein>
    <recommendedName>
        <fullName evidence="4">EGF-like domain-containing protein</fullName>
    </recommendedName>
</protein>
<feature type="disulfide bond" evidence="2">
    <location>
        <begin position="29"/>
        <end position="39"/>
    </location>
</feature>
<reference evidence="6" key="1">
    <citation type="journal article" date="2023" name="Commun. Biol.">
        <title>Genome analysis of Parmales, the sister group of diatoms, reveals the evolutionary specialization of diatoms from phago-mixotrophs to photoautotrophs.</title>
        <authorList>
            <person name="Ban H."/>
            <person name="Sato S."/>
            <person name="Yoshikawa S."/>
            <person name="Yamada K."/>
            <person name="Nakamura Y."/>
            <person name="Ichinomiya M."/>
            <person name="Sato N."/>
            <person name="Blanc-Mathieu R."/>
            <person name="Endo H."/>
            <person name="Kuwata A."/>
            <person name="Ogata H."/>
        </authorList>
    </citation>
    <scope>NUCLEOTIDE SEQUENCE [LARGE SCALE GENOMIC DNA]</scope>
</reference>
<dbReference type="SMART" id="SM00181">
    <property type="entry name" value="EGF"/>
    <property type="match status" value="4"/>
</dbReference>
<keyword evidence="3" id="KW-0732">Signal</keyword>
<dbReference type="SMART" id="SM00135">
    <property type="entry name" value="LY"/>
    <property type="match status" value="4"/>
</dbReference>
<feature type="domain" description="EGF-like" evidence="4">
    <location>
        <begin position="866"/>
        <end position="900"/>
    </location>
</feature>
<dbReference type="Proteomes" id="UP001165065">
    <property type="component" value="Unassembled WGS sequence"/>
</dbReference>
<keyword evidence="6" id="KW-1185">Reference proteome</keyword>
<dbReference type="EMBL" id="BRYA01000669">
    <property type="protein sequence ID" value="GMI28841.1"/>
    <property type="molecule type" value="Genomic_DNA"/>
</dbReference>
<comment type="caution">
    <text evidence="5">The sequence shown here is derived from an EMBL/GenBank/DDBJ whole genome shotgun (WGS) entry which is preliminary data.</text>
</comment>
<dbReference type="Pfam" id="PF00058">
    <property type="entry name" value="Ldl_recept_b"/>
    <property type="match status" value="1"/>
</dbReference>
<dbReference type="PROSITE" id="PS50026">
    <property type="entry name" value="EGF_3"/>
    <property type="match status" value="3"/>
</dbReference>
<dbReference type="PROSITE" id="PS51120">
    <property type="entry name" value="LDLRB"/>
    <property type="match status" value="1"/>
</dbReference>
<dbReference type="SUPFAM" id="SSF63825">
    <property type="entry name" value="YWTD domain"/>
    <property type="match status" value="1"/>
</dbReference>
<keyword evidence="2" id="KW-0245">EGF-like domain</keyword>
<comment type="caution">
    <text evidence="2">Lacks conserved residue(s) required for the propagation of feature annotation.</text>
</comment>
<dbReference type="AlphaFoldDB" id="A0A9W7L3F8"/>
<dbReference type="OrthoDB" id="6130531at2759"/>
<proteinExistence type="predicted"/>
<feature type="signal peptide" evidence="3">
    <location>
        <begin position="1"/>
        <end position="27"/>
    </location>
</feature>
<accession>A0A9W7L3F8</accession>
<dbReference type="InterPro" id="IPR011042">
    <property type="entry name" value="6-blade_b-propeller_TolB-like"/>
</dbReference>
<feature type="chain" id="PRO_5040812527" description="EGF-like domain-containing protein" evidence="3">
    <location>
        <begin position="28"/>
        <end position="1179"/>
    </location>
</feature>
<feature type="domain" description="EGF-like" evidence="4">
    <location>
        <begin position="25"/>
        <end position="58"/>
    </location>
</feature>
<sequence length="1179" mass="127512">MPPLHPPSRGTLLLLSLLLIFAPFAQSQCHNLCNGNGVCSDGGNQCSCNAGWHGTDCSIRKCPEGRAWADTPDENGNAHALTECSGRGHCTQDGSCICQDGFGGGACNILKCHDNCNGHGQCMSMRETAREYNGFSLNRSSTYNLWDADQIYGCVCDHGFSGYDCSDQICDKGDDPRTNTGNDETVKLFCQCQTTCTGNLVLRYKTNTLILPHDATTNYFAQALMGLAYSKSNSAVYSDGAPITVSYSAGTTACSNAGTTSTITFKKETGALPAMDIMVNQLSSNGGTPEAYFSSSQVLTCVCAGVCGGSFALELDHHTTGDLAFSSNAAAVSTALTNLHASINKLLTKNTVTVTQAGQVCQDSSTTTTTIEFKTDSGNLPALGLISSLTDGGAVPATSQLSLSYVQRGSKESIVCNGIGTCNYADGKCDCGNYYTFQDAYGGCGAPIINTSSWVGVETCPGVVLQSTPDVLVDKPSSQPRLYYAVNTNRSKTGLHYYATQGETARPPQLIHNMTNMTAGSVALDLSEGFVYFVDMVEHRIKRAGLYNVSKAQPWEHPYSGDLDFTVHQFTASQGSMPSGIALDLRWHNRYLYWTLPLETRHGYALKNPNVQNTWSGMIKRCPLDKGTNFFCVEQDLTATIEARIGNMNNPRGIALDLINEKMYWVDSGNETVADGKVCMANLDGSSASVLISKNLTDPYSIALDLVNSHMYIGERRDQGQNFGAIGRANIGNSTIKWIIRRINEGSTPHARISKPDYLALDMDNDYIIFTDTGRGKIYYAKRTEPAKTNGLYLGSYTSQNPMGIAFDHGHGYPDAGTKYYDCFGHGSCGGFANNFKCTCNDGWYGNCNMSTCPLGHAWHDEAITDNDAHRMAQCSNRGKCISKTQECACQPGFSGAACERLDCPAILDEESGLFNECNGKGVCMTMEMMARNRRDTLGDPSPVEYSYHTQTNKTNNQLWDAQMLQGCSCDAYWYENGLWTTNASDPKGYDCTKLTCPTGDNPNRPRLNVTNNEEYERQALRCTASEGTFRLSFKGFNTKWMAWNVDPREMEKQLQATRSFGNVSVTYEVGGGGFCTAGGTNLANVTFYSELGNQPLIKSDVGKLAGGTIAIVEKQSGTRNNIECSGQGICDSGTGECQCYVGYSSSDGAGNAGLRMDCGYFGDSRGASWSEVAWYGND</sequence>
<keyword evidence="1 2" id="KW-1015">Disulfide bond</keyword>
<dbReference type="PANTHER" id="PTHR24032">
    <property type="entry name" value="EGF-LIKE DOMAIN-CONTAINING PROTEIN-RELATED-RELATED"/>
    <property type="match status" value="1"/>
</dbReference>
<evidence type="ECO:0000313" key="6">
    <source>
        <dbReference type="Proteomes" id="UP001165065"/>
    </source>
</evidence>
<dbReference type="Gene3D" id="2.120.10.30">
    <property type="entry name" value="TolB, C-terminal domain"/>
    <property type="match status" value="1"/>
</dbReference>
<name>A0A9W7L3F8_9STRA</name>
<dbReference type="PROSITE" id="PS00022">
    <property type="entry name" value="EGF_1"/>
    <property type="match status" value="3"/>
</dbReference>
<dbReference type="PROSITE" id="PS01186">
    <property type="entry name" value="EGF_2"/>
    <property type="match status" value="3"/>
</dbReference>
<dbReference type="Pfam" id="PF07974">
    <property type="entry name" value="EGF_2"/>
    <property type="match status" value="1"/>
</dbReference>
<gene>
    <name evidence="5" type="ORF">TrCOL_g2201</name>
</gene>
<organism evidence="5 6">
    <name type="scientific">Triparma columacea</name>
    <dbReference type="NCBI Taxonomy" id="722753"/>
    <lineage>
        <taxon>Eukaryota</taxon>
        <taxon>Sar</taxon>
        <taxon>Stramenopiles</taxon>
        <taxon>Ochrophyta</taxon>
        <taxon>Bolidophyceae</taxon>
        <taxon>Parmales</taxon>
        <taxon>Triparmaceae</taxon>
        <taxon>Triparma</taxon>
    </lineage>
</organism>
<feature type="disulfide bond" evidence="2">
    <location>
        <begin position="48"/>
        <end position="57"/>
    </location>
</feature>
<feature type="disulfide bond" evidence="2">
    <location>
        <begin position="98"/>
        <end position="107"/>
    </location>
</feature>
<evidence type="ECO:0000256" key="1">
    <source>
        <dbReference type="ARBA" id="ARBA00023157"/>
    </source>
</evidence>
<evidence type="ECO:0000313" key="5">
    <source>
        <dbReference type="EMBL" id="GMI28841.1"/>
    </source>
</evidence>
<evidence type="ECO:0000256" key="3">
    <source>
        <dbReference type="SAM" id="SignalP"/>
    </source>
</evidence>
<dbReference type="InterPro" id="IPR000742">
    <property type="entry name" value="EGF"/>
</dbReference>
<dbReference type="InterPro" id="IPR000033">
    <property type="entry name" value="LDLR_classB_rpt"/>
</dbReference>
<evidence type="ECO:0000259" key="4">
    <source>
        <dbReference type="PROSITE" id="PS50026"/>
    </source>
</evidence>
<dbReference type="Gene3D" id="2.10.25.10">
    <property type="entry name" value="Laminin"/>
    <property type="match status" value="2"/>
</dbReference>
<evidence type="ECO:0000256" key="2">
    <source>
        <dbReference type="PROSITE-ProRule" id="PRU00076"/>
    </source>
</evidence>
<dbReference type="InterPro" id="IPR053331">
    <property type="entry name" value="EGF-like_comC"/>
</dbReference>
<feature type="disulfide bond" evidence="2">
    <location>
        <begin position="890"/>
        <end position="899"/>
    </location>
</feature>